<reference evidence="3 4" key="1">
    <citation type="submission" date="2018-06" db="EMBL/GenBank/DDBJ databases">
        <title>Genomic Encyclopedia of Archaeal and Bacterial Type Strains, Phase II (KMG-II): from individual species to whole genera.</title>
        <authorList>
            <person name="Goeker M."/>
        </authorList>
    </citation>
    <scope>NUCLEOTIDE SEQUENCE [LARGE SCALE GENOMIC DNA]</scope>
    <source>
        <strain evidence="3 4">DSM 23857</strain>
    </source>
</reference>
<evidence type="ECO:0000256" key="1">
    <source>
        <dbReference type="SAM" id="SignalP"/>
    </source>
</evidence>
<dbReference type="Pfam" id="PF00144">
    <property type="entry name" value="Beta-lactamase"/>
    <property type="match status" value="1"/>
</dbReference>
<dbReference type="PANTHER" id="PTHR43283">
    <property type="entry name" value="BETA-LACTAMASE-RELATED"/>
    <property type="match status" value="1"/>
</dbReference>
<keyword evidence="1" id="KW-0732">Signal</keyword>
<feature type="chain" id="PRO_5016290960" evidence="1">
    <location>
        <begin position="21"/>
        <end position="539"/>
    </location>
</feature>
<proteinExistence type="predicted"/>
<dbReference type="InterPro" id="IPR050789">
    <property type="entry name" value="Diverse_Enzym_Activities"/>
</dbReference>
<dbReference type="Gene3D" id="3.40.710.10">
    <property type="entry name" value="DD-peptidase/beta-lactamase superfamily"/>
    <property type="match status" value="1"/>
</dbReference>
<feature type="domain" description="Beta-lactamase-related" evidence="2">
    <location>
        <begin position="246"/>
        <end position="518"/>
    </location>
</feature>
<keyword evidence="4" id="KW-1185">Reference proteome</keyword>
<sequence length="539" mass="60987">MYRTISSLLCWILLSLNATAQTFVQHDPISLPVHKAHVGEIKFLSQQLDAAQVKESDFLQQFTVQGTIPLEAKVFLPTSLTNALHVLAPNDDTTKLVKNGSYQFSFYVDGKLVYKENLNAGASTPEIKNRRTIIRIPLISYPFEDHWGNYLWNRFIARGGGDALYETAHKLRVEMRPLIYGKVGDIIASGDLTFSWPYPTVSADQKAVQKIAPYSDIPLSKEKIDTGLIIEMNKRIQQGFYKNIRSIVVIKNGKVLLEEYFNNTHRASLLDTRSVGKTFAAALLGIAIDKKYIKNEHARIGDFYSISDPNKANVTLENLMTMTAGFAGDDNNQDSPGNEENMYPTSNWVKFTLDLPMDSSMQRGKDWQYFTAGVLLTGDIINQKVPNGLEKFAQENLFKPLHIQQSKWVYTPQKVPSTAGGLELSALDFAKFGMLYLQNGQWKNKQVMSAEWVKKSMQHHAQLPGTEDEFYGYWLWNKTYTVKGKPYETYYCSGNGGNKIFIFKEQNMVVVVASNAYNMPYAHPQVDKIMSNYLLPAVL</sequence>
<evidence type="ECO:0000313" key="3">
    <source>
        <dbReference type="EMBL" id="RAJ10707.1"/>
    </source>
</evidence>
<protein>
    <submittedName>
        <fullName evidence="3">CubicO group peptidase (Beta-lactamase class C family)</fullName>
    </submittedName>
</protein>
<name>A0A327R9W3_9BACT</name>
<comment type="caution">
    <text evidence="3">The sequence shown here is derived from an EMBL/GenBank/DDBJ whole genome shotgun (WGS) entry which is preliminary data.</text>
</comment>
<dbReference type="EMBL" id="QLLL01000001">
    <property type="protein sequence ID" value="RAJ10707.1"/>
    <property type="molecule type" value="Genomic_DNA"/>
</dbReference>
<gene>
    <name evidence="3" type="ORF">LX64_00313</name>
</gene>
<evidence type="ECO:0000259" key="2">
    <source>
        <dbReference type="Pfam" id="PF00144"/>
    </source>
</evidence>
<dbReference type="RefSeq" id="WP_111595839.1">
    <property type="nucleotide sequence ID" value="NZ_QLLL01000001.1"/>
</dbReference>
<dbReference type="InterPro" id="IPR012338">
    <property type="entry name" value="Beta-lactam/transpept-like"/>
</dbReference>
<dbReference type="AlphaFoldDB" id="A0A327R9W3"/>
<dbReference type="OrthoDB" id="1185352at2"/>
<accession>A0A327R9W3</accession>
<feature type="signal peptide" evidence="1">
    <location>
        <begin position="1"/>
        <end position="20"/>
    </location>
</feature>
<dbReference type="PANTHER" id="PTHR43283:SF7">
    <property type="entry name" value="BETA-LACTAMASE-RELATED DOMAIN-CONTAINING PROTEIN"/>
    <property type="match status" value="1"/>
</dbReference>
<evidence type="ECO:0000313" key="4">
    <source>
        <dbReference type="Proteomes" id="UP000249547"/>
    </source>
</evidence>
<dbReference type="SUPFAM" id="SSF56601">
    <property type="entry name" value="beta-lactamase/transpeptidase-like"/>
    <property type="match status" value="1"/>
</dbReference>
<dbReference type="InterPro" id="IPR001466">
    <property type="entry name" value="Beta-lactam-related"/>
</dbReference>
<dbReference type="Proteomes" id="UP000249547">
    <property type="component" value="Unassembled WGS sequence"/>
</dbReference>
<organism evidence="3 4">
    <name type="scientific">Chitinophaga skermanii</name>
    <dbReference type="NCBI Taxonomy" id="331697"/>
    <lineage>
        <taxon>Bacteria</taxon>
        <taxon>Pseudomonadati</taxon>
        <taxon>Bacteroidota</taxon>
        <taxon>Chitinophagia</taxon>
        <taxon>Chitinophagales</taxon>
        <taxon>Chitinophagaceae</taxon>
        <taxon>Chitinophaga</taxon>
    </lineage>
</organism>